<evidence type="ECO:0000313" key="2">
    <source>
        <dbReference type="EMBL" id="KAL1843144.1"/>
    </source>
</evidence>
<protein>
    <submittedName>
        <fullName evidence="2">Uncharacterized protein</fullName>
    </submittedName>
</protein>
<feature type="region of interest" description="Disordered" evidence="1">
    <location>
        <begin position="25"/>
        <end position="53"/>
    </location>
</feature>
<keyword evidence="3" id="KW-1185">Reference proteome</keyword>
<evidence type="ECO:0000256" key="1">
    <source>
        <dbReference type="SAM" id="MobiDB-lite"/>
    </source>
</evidence>
<proteinExistence type="predicted"/>
<reference evidence="2 3" key="1">
    <citation type="journal article" date="2024" name="Commun. Biol.">
        <title>Comparative genomic analysis of thermophilic fungi reveals convergent evolutionary adaptations and gene losses.</title>
        <authorList>
            <person name="Steindorff A.S."/>
            <person name="Aguilar-Pontes M.V."/>
            <person name="Robinson A.J."/>
            <person name="Andreopoulos B."/>
            <person name="LaButti K."/>
            <person name="Kuo A."/>
            <person name="Mondo S."/>
            <person name="Riley R."/>
            <person name="Otillar R."/>
            <person name="Haridas S."/>
            <person name="Lipzen A."/>
            <person name="Grimwood J."/>
            <person name="Schmutz J."/>
            <person name="Clum A."/>
            <person name="Reid I.D."/>
            <person name="Moisan M.C."/>
            <person name="Butler G."/>
            <person name="Nguyen T.T.M."/>
            <person name="Dewar K."/>
            <person name="Conant G."/>
            <person name="Drula E."/>
            <person name="Henrissat B."/>
            <person name="Hansel C."/>
            <person name="Singer S."/>
            <person name="Hutchinson M.I."/>
            <person name="de Vries R.P."/>
            <person name="Natvig D.O."/>
            <person name="Powell A.J."/>
            <person name="Tsang A."/>
            <person name="Grigoriev I.V."/>
        </authorList>
    </citation>
    <scope>NUCLEOTIDE SEQUENCE [LARGE SCALE GENOMIC DNA]</scope>
    <source>
        <strain evidence="2 3">CBS 620.91</strain>
    </source>
</reference>
<sequence>MLALLPLNKPISLLDSRFARRTLLGRRKPSKTNDGPNLLGDGPDFPIESLLPRDHEDPCSYRTRLVDPIIDNDVDMVFENVDTQHGEDLRFDDTQCISIGRAMDKFKSTPMVPISSSREALGNHHHLPTLADGVNFKNDERMDSLGAMTQSTEENPDQLPIKRTLSETMTICGPISGDQNDGRSSKNSHYDNEEVLMEMMNLPFLQLAKRQKRTAHHANDIADDMSIISDASLIPTYFPSDATKQQRPQHRALLKRLVRAQAKVARKTMRDLKRSCRDVVGNVFVDSTATPKRVKCVAVGAA</sequence>
<dbReference type="EMBL" id="JAZGSY010000023">
    <property type="protein sequence ID" value="KAL1843144.1"/>
    <property type="molecule type" value="Genomic_DNA"/>
</dbReference>
<comment type="caution">
    <text evidence="2">The sequence shown here is derived from an EMBL/GenBank/DDBJ whole genome shotgun (WGS) entry which is preliminary data.</text>
</comment>
<name>A0ABR3VMM9_HUMIN</name>
<accession>A0ABR3VMM9</accession>
<organism evidence="2 3">
    <name type="scientific">Humicola insolens</name>
    <name type="common">Soft-rot fungus</name>
    <dbReference type="NCBI Taxonomy" id="85995"/>
    <lineage>
        <taxon>Eukaryota</taxon>
        <taxon>Fungi</taxon>
        <taxon>Dikarya</taxon>
        <taxon>Ascomycota</taxon>
        <taxon>Pezizomycotina</taxon>
        <taxon>Sordariomycetes</taxon>
        <taxon>Sordariomycetidae</taxon>
        <taxon>Sordariales</taxon>
        <taxon>Chaetomiaceae</taxon>
        <taxon>Mycothermus</taxon>
    </lineage>
</organism>
<dbReference type="Proteomes" id="UP001583172">
    <property type="component" value="Unassembled WGS sequence"/>
</dbReference>
<gene>
    <name evidence="2" type="ORF">VTJ49DRAFT_2894</name>
</gene>
<evidence type="ECO:0000313" key="3">
    <source>
        <dbReference type="Proteomes" id="UP001583172"/>
    </source>
</evidence>